<dbReference type="GO" id="GO:0005576">
    <property type="term" value="C:extracellular region"/>
    <property type="evidence" value="ECO:0007669"/>
    <property type="project" value="TreeGrafter"/>
</dbReference>
<evidence type="ECO:0000256" key="1">
    <source>
        <dbReference type="SAM" id="MobiDB-lite"/>
    </source>
</evidence>
<organism evidence="5 6">
    <name type="scientific">Mycobacterium kiyosense</name>
    <dbReference type="NCBI Taxonomy" id="2871094"/>
    <lineage>
        <taxon>Bacteria</taxon>
        <taxon>Bacillati</taxon>
        <taxon>Actinomycetota</taxon>
        <taxon>Actinomycetes</taxon>
        <taxon>Mycobacteriales</taxon>
        <taxon>Mycobacteriaceae</taxon>
        <taxon>Mycobacterium</taxon>
    </lineage>
</organism>
<keyword evidence="2" id="KW-1133">Transmembrane helix</keyword>
<feature type="domain" description="Mce/MlaD" evidence="3">
    <location>
        <begin position="60"/>
        <end position="132"/>
    </location>
</feature>
<dbReference type="Proteomes" id="UP001165663">
    <property type="component" value="Unassembled WGS sequence"/>
</dbReference>
<dbReference type="PANTHER" id="PTHR33371">
    <property type="entry name" value="INTERMEMBRANE PHOSPHOLIPID TRANSPORT SYSTEM BINDING PROTEIN MLAD-RELATED"/>
    <property type="match status" value="1"/>
</dbReference>
<protein>
    <submittedName>
        <fullName evidence="5">Mce family protein</fullName>
    </submittedName>
</protein>
<reference evidence="5" key="1">
    <citation type="submission" date="2022-08" db="EMBL/GenBank/DDBJ databases">
        <title>Mycobacterium kiyosense sp. nov., scotochromogenic slow-glowing species isolated from respiratory specimens.</title>
        <authorList>
            <person name="Fukano H."/>
            <person name="Kazumi Y."/>
            <person name="Sakagami N."/>
            <person name="Ato M."/>
            <person name="Mitarai S."/>
            <person name="Hoshino Y."/>
        </authorList>
    </citation>
    <scope>NUCLEOTIDE SEQUENCE</scope>
    <source>
        <strain evidence="5">1413</strain>
        <strain evidence="4">SRL2020-028</strain>
    </source>
</reference>
<evidence type="ECO:0000313" key="5">
    <source>
        <dbReference type="EMBL" id="GLD31353.1"/>
    </source>
</evidence>
<dbReference type="Pfam" id="PF02470">
    <property type="entry name" value="MlaD"/>
    <property type="match status" value="1"/>
</dbReference>
<accession>A0A9P3UYP5</accession>
<keyword evidence="2" id="KW-0812">Transmembrane</keyword>
<gene>
    <name evidence="5" type="ORF">Mkiyose1413_32360</name>
    <name evidence="4" type="ORF">SRL2020028_14110</name>
</gene>
<name>A0A9P3UYP5_9MYCO</name>
<dbReference type="AlphaFoldDB" id="A0A9P3UYP5"/>
<evidence type="ECO:0000259" key="3">
    <source>
        <dbReference type="Pfam" id="PF02470"/>
    </source>
</evidence>
<keyword evidence="2" id="KW-0472">Membrane</keyword>
<proteinExistence type="predicted"/>
<dbReference type="GeneID" id="83627847"/>
<evidence type="ECO:0000313" key="4">
    <source>
        <dbReference type="EMBL" id="GLB82155.1"/>
    </source>
</evidence>
<dbReference type="EMBL" id="BRXE01000009">
    <property type="protein sequence ID" value="GLB82155.1"/>
    <property type="molecule type" value="Genomic_DNA"/>
</dbReference>
<dbReference type="RefSeq" id="WP_238304990.1">
    <property type="nucleotide sequence ID" value="NZ_BRXE01000009.1"/>
</dbReference>
<sequence>MTASPNPVEWSARHGVDLIKAVANRRIVMSVIGLAVITVIALAYITLGSLGVNPVSRKMSVRVSLRESGGLLVNQDVTLRGIPIGRVTAINLTEHGVEAVVSLDRATRIPRDTRVRVSGLSAAGEQYLDFRPEHGGGPYLTDGTLIGEGQTTIPVSLPHIIDDSRGALAQLNTTQLRALFGELRVSPDGPKKLAAIFDGSIFLSSTLGGVLPQTVSLLRNTQTVFGTFGDVSPGLRGTSVDLQNVLGGVNKMDGGFRTLVDRGASQLADVDNLIGDNRQNVVQLLGNLTTLSQLLYVRVPALQDLWRPDHESLLERLTSVAHDNGLWLIGDIYPKYSCDYNLPAGVLSLPDFPEPYRYTYCNNPDPSVLVRGARNAPRPPGDDTAGPPPGYDPNATTDATPVYPPYTLPTTFGGPAMPPWIPN</sequence>
<keyword evidence="6" id="KW-1185">Reference proteome</keyword>
<evidence type="ECO:0000256" key="2">
    <source>
        <dbReference type="SAM" id="Phobius"/>
    </source>
</evidence>
<comment type="caution">
    <text evidence="5">The sequence shown here is derived from an EMBL/GenBank/DDBJ whole genome shotgun (WGS) entry which is preliminary data.</text>
</comment>
<feature type="region of interest" description="Disordered" evidence="1">
    <location>
        <begin position="369"/>
        <end position="423"/>
    </location>
</feature>
<dbReference type="InterPro" id="IPR003399">
    <property type="entry name" value="Mce/MlaD"/>
</dbReference>
<dbReference type="InterPro" id="IPR052336">
    <property type="entry name" value="MlaD_Phospholipid_Transporter"/>
</dbReference>
<evidence type="ECO:0000313" key="6">
    <source>
        <dbReference type="Proteomes" id="UP001064782"/>
    </source>
</evidence>
<dbReference type="PANTHER" id="PTHR33371:SF16">
    <property type="entry name" value="MCE-FAMILY PROTEIN MCE3F"/>
    <property type="match status" value="1"/>
</dbReference>
<dbReference type="Proteomes" id="UP001064782">
    <property type="component" value="Unassembled WGS sequence"/>
</dbReference>
<dbReference type="EMBL" id="BRZI01000024">
    <property type="protein sequence ID" value="GLD31353.1"/>
    <property type="molecule type" value="Genomic_DNA"/>
</dbReference>
<feature type="transmembrane region" description="Helical" evidence="2">
    <location>
        <begin position="27"/>
        <end position="52"/>
    </location>
</feature>